<proteinExistence type="inferred from homology"/>
<evidence type="ECO:0000256" key="4">
    <source>
        <dbReference type="ARBA" id="ARBA00022490"/>
    </source>
</evidence>
<accession>A0AB34GYZ6</accession>
<evidence type="ECO:0008006" key="11">
    <source>
        <dbReference type="Google" id="ProtNLM"/>
    </source>
</evidence>
<feature type="compositionally biased region" description="Polar residues" evidence="7">
    <location>
        <begin position="1"/>
        <end position="10"/>
    </location>
</feature>
<organism evidence="9 10">
    <name type="scientific">Eschrichtius robustus</name>
    <name type="common">California gray whale</name>
    <name type="synonym">Eschrichtius gibbosus</name>
    <dbReference type="NCBI Taxonomy" id="9764"/>
    <lineage>
        <taxon>Eukaryota</taxon>
        <taxon>Metazoa</taxon>
        <taxon>Chordata</taxon>
        <taxon>Craniata</taxon>
        <taxon>Vertebrata</taxon>
        <taxon>Euteleostomi</taxon>
        <taxon>Mammalia</taxon>
        <taxon>Eutheria</taxon>
        <taxon>Laurasiatheria</taxon>
        <taxon>Artiodactyla</taxon>
        <taxon>Whippomorpha</taxon>
        <taxon>Cetacea</taxon>
        <taxon>Mysticeti</taxon>
        <taxon>Eschrichtiidae</taxon>
        <taxon>Eschrichtius</taxon>
    </lineage>
</organism>
<dbReference type="PANTHER" id="PTHR11875">
    <property type="entry name" value="TESTIS-SPECIFIC Y-ENCODED PROTEIN"/>
    <property type="match status" value="1"/>
</dbReference>
<dbReference type="Gene3D" id="1.20.5.1500">
    <property type="match status" value="1"/>
</dbReference>
<dbReference type="GO" id="GO:0005634">
    <property type="term" value="C:nucleus"/>
    <property type="evidence" value="ECO:0007669"/>
    <property type="project" value="UniProtKB-SubCell"/>
</dbReference>
<evidence type="ECO:0000256" key="3">
    <source>
        <dbReference type="ARBA" id="ARBA00009947"/>
    </source>
</evidence>
<feature type="region of interest" description="Disordered" evidence="7">
    <location>
        <begin position="270"/>
        <end position="316"/>
    </location>
</feature>
<dbReference type="AlphaFoldDB" id="A0AB34GYZ6"/>
<sequence length="316" mass="36355">MKSSPCSPQLQKDRAQQQRPSAEFSELPVRASSLGWILGFSPSMAPKHQFSLPPQAKKPKKPRRTPASRPEETSASPNLPKEEEEQQEAVEHVDEVQNEIDRLNEQASEEILKVEQKYNKLRQPFFQKRSELMAKIPNFGVTTFVHHPQVSALLGEEDEEVLHYLTRVDVTEFEDSKSGYRIDFYFDENPYFENKVLSKEFHLNESGDPSSKSTEIKWKSGKDLTKRASQTQNKASRKRQHEEPESFFTWFTDHSDAGADELGEVIKDGIWPNPLQYHLVPDMDDEEGEGEEDDDDDEEEEGLEDIDEEGDKDEGR</sequence>
<dbReference type="Gene3D" id="3.30.1120.90">
    <property type="entry name" value="Nucleosome assembly protein"/>
    <property type="match status" value="1"/>
</dbReference>
<reference evidence="9 10" key="1">
    <citation type="submission" date="2022-11" db="EMBL/GenBank/DDBJ databases">
        <title>Whole genome sequence of Eschrichtius robustus ER-17-0199.</title>
        <authorList>
            <person name="Bruniche-Olsen A."/>
            <person name="Black A.N."/>
            <person name="Fields C.J."/>
            <person name="Walden K."/>
            <person name="Dewoody J.A."/>
        </authorList>
    </citation>
    <scope>NUCLEOTIDE SEQUENCE [LARGE SCALE GENOMIC DNA]</scope>
    <source>
        <strain evidence="9">ER-17-0199</strain>
        <tissue evidence="9">Blubber</tissue>
    </source>
</reference>
<keyword evidence="10" id="KW-1185">Reference proteome</keyword>
<evidence type="ECO:0000256" key="6">
    <source>
        <dbReference type="RuleBase" id="RU003876"/>
    </source>
</evidence>
<feature type="compositionally biased region" description="Basic and acidic residues" evidence="7">
    <location>
        <begin position="214"/>
        <end position="226"/>
    </location>
</feature>
<comment type="subcellular location">
    <subcellularLocation>
        <location evidence="2">Cytoplasm</location>
    </subcellularLocation>
    <subcellularLocation>
        <location evidence="1">Nucleus</location>
    </subcellularLocation>
</comment>
<feature type="compositionally biased region" description="Acidic residues" evidence="7">
    <location>
        <begin position="282"/>
        <end position="316"/>
    </location>
</feature>
<evidence type="ECO:0000313" key="8">
    <source>
        <dbReference type="EMBL" id="KAJ8784361.1"/>
    </source>
</evidence>
<evidence type="ECO:0000256" key="1">
    <source>
        <dbReference type="ARBA" id="ARBA00004123"/>
    </source>
</evidence>
<keyword evidence="4" id="KW-0963">Cytoplasm</keyword>
<feature type="region of interest" description="Disordered" evidence="7">
    <location>
        <begin position="1"/>
        <end position="26"/>
    </location>
</feature>
<feature type="region of interest" description="Disordered" evidence="7">
    <location>
        <begin position="44"/>
        <end position="102"/>
    </location>
</feature>
<dbReference type="Proteomes" id="UP001159641">
    <property type="component" value="Unassembled WGS sequence"/>
</dbReference>
<protein>
    <recommendedName>
        <fullName evidence="11">Protein SET</fullName>
    </recommendedName>
</protein>
<dbReference type="FunFam" id="1.20.5.1500:FF:000003">
    <property type="entry name" value="SET isoform 2"/>
    <property type="match status" value="1"/>
</dbReference>
<dbReference type="FunFam" id="3.30.1120.90:FF:000002">
    <property type="entry name" value="Testis-specific Y-encoded-like protein 2"/>
    <property type="match status" value="1"/>
</dbReference>
<feature type="compositionally biased region" description="Basic and acidic residues" evidence="7">
    <location>
        <begin position="89"/>
        <end position="102"/>
    </location>
</feature>
<name>A0AB34GYZ6_ESCRO</name>
<dbReference type="EMBL" id="JAIQCJ010002063">
    <property type="protein sequence ID" value="KAJ8784362.1"/>
    <property type="molecule type" value="Genomic_DNA"/>
</dbReference>
<evidence type="ECO:0000313" key="9">
    <source>
        <dbReference type="EMBL" id="KAJ8784362.1"/>
    </source>
</evidence>
<dbReference type="Pfam" id="PF00956">
    <property type="entry name" value="NAP"/>
    <property type="match status" value="1"/>
</dbReference>
<comment type="similarity">
    <text evidence="3 6">Belongs to the nucleosome assembly protein (NAP) family.</text>
</comment>
<evidence type="ECO:0000256" key="5">
    <source>
        <dbReference type="ARBA" id="ARBA00023242"/>
    </source>
</evidence>
<dbReference type="InterPro" id="IPR002164">
    <property type="entry name" value="NAP_family"/>
</dbReference>
<gene>
    <name evidence="8" type="ORF">J1605_008366</name>
    <name evidence="9" type="ORF">J1605_008367</name>
</gene>
<dbReference type="InterPro" id="IPR037231">
    <property type="entry name" value="NAP-like_sf"/>
</dbReference>
<feature type="compositionally biased region" description="Basic residues" evidence="7">
    <location>
        <begin position="57"/>
        <end position="66"/>
    </location>
</feature>
<comment type="caution">
    <text evidence="9">The sequence shown here is derived from an EMBL/GenBank/DDBJ whole genome shotgun (WGS) entry which is preliminary data.</text>
</comment>
<keyword evidence="5" id="KW-0539">Nucleus</keyword>
<evidence type="ECO:0000313" key="10">
    <source>
        <dbReference type="Proteomes" id="UP001159641"/>
    </source>
</evidence>
<dbReference type="EMBL" id="JAIQCJ010002063">
    <property type="protein sequence ID" value="KAJ8784361.1"/>
    <property type="molecule type" value="Genomic_DNA"/>
</dbReference>
<evidence type="ECO:0000256" key="2">
    <source>
        <dbReference type="ARBA" id="ARBA00004496"/>
    </source>
</evidence>
<feature type="region of interest" description="Disordered" evidence="7">
    <location>
        <begin position="203"/>
        <end position="252"/>
    </location>
</feature>
<dbReference type="GO" id="GO:0006334">
    <property type="term" value="P:nucleosome assembly"/>
    <property type="evidence" value="ECO:0007669"/>
    <property type="project" value="InterPro"/>
</dbReference>
<dbReference type="GO" id="GO:0005737">
    <property type="term" value="C:cytoplasm"/>
    <property type="evidence" value="ECO:0007669"/>
    <property type="project" value="UniProtKB-SubCell"/>
</dbReference>
<dbReference type="SUPFAM" id="SSF143113">
    <property type="entry name" value="NAP-like"/>
    <property type="match status" value="1"/>
</dbReference>
<evidence type="ECO:0000256" key="7">
    <source>
        <dbReference type="SAM" id="MobiDB-lite"/>
    </source>
</evidence>